<dbReference type="EMBL" id="VBPA01000327">
    <property type="protein sequence ID" value="TMQ69207.1"/>
    <property type="molecule type" value="Genomic_DNA"/>
</dbReference>
<dbReference type="Gene3D" id="3.40.630.10">
    <property type="entry name" value="Zn peptidases"/>
    <property type="match status" value="1"/>
</dbReference>
<keyword evidence="3" id="KW-0378">Hydrolase</keyword>
<protein>
    <recommendedName>
        <fullName evidence="6">Succinylglutamate desuccinylase/Aspartoacylase catalytic domain-containing protein</fullName>
    </recommendedName>
</protein>
<dbReference type="Proteomes" id="UP000319836">
    <property type="component" value="Unassembled WGS sequence"/>
</dbReference>
<dbReference type="InterPro" id="IPR055438">
    <property type="entry name" value="AstE_AspA_cat"/>
</dbReference>
<sequence length="385" mass="41779">MKRVVRGIGSAVAEPGRTVYGEWRGWPYADGAVESLPLIIAQGRSPGPCLWLTAGIHGDEQSGPAVLYQLVSEDLVRDLKGTVVAMPALSPLGLRSHRHIPDHVRKNPNRVWPDPRPGTTQDEDDPDRTSMEAAYLRLFRDIVETADLLIDFHNAWPRSLSFALRDRILFDHRQIDAALRAETLARRQDEMLQAYGHTIVGEFPPRRYLEEGLHRSLSASVLLGAGIPAFTAELGPGGPPSDSVVAAAVAGTRNVMRWAGMLNGPSEPIVGIPVVDGERRLRRTRALKAPEPCIVRHVVSGGDHVARGDVVASIRDAWGRPLGDGTMRSPCDGIVLGVCENVYCDISTTVVYLAIEDDAPRIAAYEDASRASSSDVNHLASTAPL</sequence>
<evidence type="ECO:0000259" key="6">
    <source>
        <dbReference type="Pfam" id="PF24827"/>
    </source>
</evidence>
<dbReference type="PANTHER" id="PTHR37326:SF1">
    <property type="entry name" value="BLL3975 PROTEIN"/>
    <property type="match status" value="1"/>
</dbReference>
<dbReference type="Pfam" id="PF24827">
    <property type="entry name" value="AstE_AspA_cat"/>
    <property type="match status" value="1"/>
</dbReference>
<dbReference type="GO" id="GO:0016788">
    <property type="term" value="F:hydrolase activity, acting on ester bonds"/>
    <property type="evidence" value="ECO:0007669"/>
    <property type="project" value="InterPro"/>
</dbReference>
<dbReference type="AlphaFoldDB" id="A0A538TZX4"/>
<organism evidence="7 8">
    <name type="scientific">Eiseniibacteriota bacterium</name>
    <dbReference type="NCBI Taxonomy" id="2212470"/>
    <lineage>
        <taxon>Bacteria</taxon>
        <taxon>Candidatus Eiseniibacteriota</taxon>
    </lineage>
</organism>
<dbReference type="SUPFAM" id="SSF53187">
    <property type="entry name" value="Zn-dependent exopeptidases"/>
    <property type="match status" value="1"/>
</dbReference>
<name>A0A538TZX4_UNCEI</name>
<evidence type="ECO:0000256" key="5">
    <source>
        <dbReference type="SAM" id="MobiDB-lite"/>
    </source>
</evidence>
<evidence type="ECO:0000256" key="3">
    <source>
        <dbReference type="ARBA" id="ARBA00022801"/>
    </source>
</evidence>
<comment type="cofactor">
    <cofactor evidence="1">
        <name>Zn(2+)</name>
        <dbReference type="ChEBI" id="CHEBI:29105"/>
    </cofactor>
</comment>
<dbReference type="PANTHER" id="PTHR37326">
    <property type="entry name" value="BLL3975 PROTEIN"/>
    <property type="match status" value="1"/>
</dbReference>
<feature type="region of interest" description="Disordered" evidence="5">
    <location>
        <begin position="99"/>
        <end position="128"/>
    </location>
</feature>
<evidence type="ECO:0000256" key="2">
    <source>
        <dbReference type="ARBA" id="ARBA00022723"/>
    </source>
</evidence>
<evidence type="ECO:0000256" key="1">
    <source>
        <dbReference type="ARBA" id="ARBA00001947"/>
    </source>
</evidence>
<evidence type="ECO:0000313" key="8">
    <source>
        <dbReference type="Proteomes" id="UP000319836"/>
    </source>
</evidence>
<evidence type="ECO:0000256" key="4">
    <source>
        <dbReference type="ARBA" id="ARBA00022833"/>
    </source>
</evidence>
<accession>A0A538TZX4</accession>
<dbReference type="InterPro" id="IPR053138">
    <property type="entry name" value="N-alpha-Ac-DABA_deacetylase"/>
</dbReference>
<comment type="caution">
    <text evidence="7">The sequence shown here is derived from an EMBL/GenBank/DDBJ whole genome shotgun (WGS) entry which is preliminary data.</text>
</comment>
<dbReference type="GO" id="GO:0046872">
    <property type="term" value="F:metal ion binding"/>
    <property type="evidence" value="ECO:0007669"/>
    <property type="project" value="UniProtKB-KW"/>
</dbReference>
<reference evidence="7 8" key="1">
    <citation type="journal article" date="2019" name="Nat. Microbiol.">
        <title>Mediterranean grassland soil C-N compound turnover is dependent on rainfall and depth, and is mediated by genomically divergent microorganisms.</title>
        <authorList>
            <person name="Diamond S."/>
            <person name="Andeer P.F."/>
            <person name="Li Z."/>
            <person name="Crits-Christoph A."/>
            <person name="Burstein D."/>
            <person name="Anantharaman K."/>
            <person name="Lane K.R."/>
            <person name="Thomas B.C."/>
            <person name="Pan C."/>
            <person name="Northen T.R."/>
            <person name="Banfield J.F."/>
        </authorList>
    </citation>
    <scope>NUCLEOTIDE SEQUENCE [LARGE SCALE GENOMIC DNA]</scope>
    <source>
        <strain evidence="7">WS_10</strain>
    </source>
</reference>
<evidence type="ECO:0000313" key="7">
    <source>
        <dbReference type="EMBL" id="TMQ69207.1"/>
    </source>
</evidence>
<proteinExistence type="predicted"/>
<keyword evidence="2" id="KW-0479">Metal-binding</keyword>
<gene>
    <name evidence="7" type="ORF">E6K80_12445</name>
</gene>
<keyword evidence="4" id="KW-0862">Zinc</keyword>
<feature type="domain" description="Succinylglutamate desuccinylase/Aspartoacylase catalytic" evidence="6">
    <location>
        <begin position="46"/>
        <end position="257"/>
    </location>
</feature>